<accession>A0A399E7X4</accession>
<feature type="transmembrane region" description="Helical" evidence="1">
    <location>
        <begin position="470"/>
        <end position="492"/>
    </location>
</feature>
<dbReference type="RefSeq" id="WP_119361432.1">
    <property type="nucleotide sequence ID" value="NZ_JBHSXZ010000027.1"/>
</dbReference>
<feature type="transmembrane region" description="Helical" evidence="1">
    <location>
        <begin position="369"/>
        <end position="391"/>
    </location>
</feature>
<feature type="transmembrane region" description="Helical" evidence="1">
    <location>
        <begin position="258"/>
        <end position="277"/>
    </location>
</feature>
<evidence type="ECO:0000313" key="3">
    <source>
        <dbReference type="EMBL" id="RIH79269.1"/>
    </source>
</evidence>
<feature type="signal peptide" evidence="2">
    <location>
        <begin position="1"/>
        <end position="22"/>
    </location>
</feature>
<dbReference type="InterPro" id="IPR011990">
    <property type="entry name" value="TPR-like_helical_dom_sf"/>
</dbReference>
<comment type="caution">
    <text evidence="3">The sequence shown here is derived from an EMBL/GenBank/DDBJ whole genome shotgun (WGS) entry which is preliminary data.</text>
</comment>
<feature type="transmembrane region" description="Helical" evidence="1">
    <location>
        <begin position="339"/>
        <end position="357"/>
    </location>
</feature>
<evidence type="ECO:0000256" key="2">
    <source>
        <dbReference type="SAM" id="SignalP"/>
    </source>
</evidence>
<dbReference type="OrthoDB" id="30493at2"/>
<dbReference type="Proteomes" id="UP000266089">
    <property type="component" value="Unassembled WGS sequence"/>
</dbReference>
<dbReference type="EMBL" id="QWKX01000007">
    <property type="protein sequence ID" value="RIH79269.1"/>
    <property type="molecule type" value="Genomic_DNA"/>
</dbReference>
<keyword evidence="2" id="KW-0732">Signal</keyword>
<keyword evidence="1" id="KW-0812">Transmembrane</keyword>
<evidence type="ECO:0000256" key="1">
    <source>
        <dbReference type="SAM" id="Phobius"/>
    </source>
</evidence>
<evidence type="ECO:0000313" key="4">
    <source>
        <dbReference type="Proteomes" id="UP000266089"/>
    </source>
</evidence>
<name>A0A399E7X4_9DEIN</name>
<dbReference type="Pfam" id="PF14559">
    <property type="entry name" value="TPR_19"/>
    <property type="match status" value="1"/>
</dbReference>
<feature type="transmembrane region" description="Helical" evidence="1">
    <location>
        <begin position="298"/>
        <end position="319"/>
    </location>
</feature>
<sequence>MVALRAVPFAVGIALFAFTALAQLGAEGYYTQCKALYDQGVRDSAKATCQLALVDNPNHLPSIKLLGRIYLEENNLGAAQPFLQQMQQLGPQDPEVALLEARFLLLEGRPSEALARLPRGLSTEAVLLRAQVLEALGRYEEAYATYLRITASEEARLGAARLAERLGRPQEALGLLGSSPKEQLVQARLMWLSGNSRAAAEALEEVLPRLGPLEKDYIQTLGLLAMVYYGLGEFEKGALVLRQLSSRVSLPSSLLSKVWPWLAVFLVYLALVLYGESRIEPMRTVEMGSERRFGPGSVHLWLLLAIVLAGLASIGIGQVLYQNLLALFTPFQGQVVRPVFYFLMGSFALLIAYRMVGQPGLIQALGPRSSWIEGTWAGLVLLALLGLYAYIAKPLGLSGLGTMYPIFFGLAFLEVVIRGVGYPIFKERYKELSGLMIPALYALAIPGPTIFFLISSLFLGWLYLRTKGALAGATAWVLAGLILTLVANLPWVRTLLVY</sequence>
<dbReference type="AlphaFoldDB" id="A0A399E7X4"/>
<proteinExistence type="predicted"/>
<feature type="chain" id="PRO_5017218278" evidence="2">
    <location>
        <begin position="23"/>
        <end position="498"/>
    </location>
</feature>
<gene>
    <name evidence="3" type="ORF">Mcate_00444</name>
</gene>
<keyword evidence="1" id="KW-0472">Membrane</keyword>
<dbReference type="Gene3D" id="1.25.40.10">
    <property type="entry name" value="Tetratricopeptide repeat domain"/>
    <property type="match status" value="2"/>
</dbReference>
<feature type="transmembrane region" description="Helical" evidence="1">
    <location>
        <begin position="437"/>
        <end position="464"/>
    </location>
</feature>
<keyword evidence="1" id="KW-1133">Transmembrane helix</keyword>
<reference evidence="3 4" key="1">
    <citation type="submission" date="2018-08" db="EMBL/GenBank/DDBJ databases">
        <title>Meiothermus cateniformans JCM 15151 genome sequencing project.</title>
        <authorList>
            <person name="Da Costa M.S."/>
            <person name="Albuquerque L."/>
            <person name="Raposo P."/>
            <person name="Froufe H.J.C."/>
            <person name="Barroso C.S."/>
            <person name="Egas C."/>
        </authorList>
    </citation>
    <scope>NUCLEOTIDE SEQUENCE [LARGE SCALE GENOMIC DNA]</scope>
    <source>
        <strain evidence="3 4">JCM 15151</strain>
    </source>
</reference>
<organism evidence="3 4">
    <name type="scientific">Meiothermus taiwanensis</name>
    <dbReference type="NCBI Taxonomy" id="172827"/>
    <lineage>
        <taxon>Bacteria</taxon>
        <taxon>Thermotogati</taxon>
        <taxon>Deinococcota</taxon>
        <taxon>Deinococci</taxon>
        <taxon>Thermales</taxon>
        <taxon>Thermaceae</taxon>
        <taxon>Meiothermus</taxon>
    </lineage>
</organism>
<protein>
    <submittedName>
        <fullName evidence="3">Putative PEP-CTERM system TPR-repeat lipoprotein</fullName>
    </submittedName>
</protein>
<keyword evidence="3" id="KW-0449">Lipoprotein</keyword>
<dbReference type="SUPFAM" id="SSF48452">
    <property type="entry name" value="TPR-like"/>
    <property type="match status" value="1"/>
</dbReference>
<feature type="transmembrane region" description="Helical" evidence="1">
    <location>
        <begin position="403"/>
        <end position="425"/>
    </location>
</feature>